<keyword evidence="4" id="KW-1185">Reference proteome</keyword>
<dbReference type="NCBIfam" id="TIGR00300">
    <property type="entry name" value="TIGR00300 family protein"/>
    <property type="match status" value="1"/>
</dbReference>
<evidence type="ECO:0000259" key="2">
    <source>
        <dbReference type="Pfam" id="PF21571"/>
    </source>
</evidence>
<dbReference type="Gene3D" id="2.40.420.10">
    <property type="entry name" value="conserved putative lor/sdh protein from methanococcus maripaludis s2 domain"/>
    <property type="match status" value="1"/>
</dbReference>
<evidence type="ECO:0000313" key="4">
    <source>
        <dbReference type="Proteomes" id="UP000621436"/>
    </source>
</evidence>
<reference evidence="3" key="1">
    <citation type="submission" date="2020-11" db="EMBL/GenBank/DDBJ databases">
        <title>Halonatronomonas betainensis gen. nov., sp. nov. a novel haloalkaliphilic representative of the family Halanaerobiacae capable of betaine degradation.</title>
        <authorList>
            <person name="Boltyanskaya Y."/>
            <person name="Kevbrin V."/>
            <person name="Detkova E."/>
            <person name="Grouzdev D.S."/>
            <person name="Koziaeva V."/>
            <person name="Zhilina T."/>
        </authorList>
    </citation>
    <scope>NUCLEOTIDE SEQUENCE</scope>
    <source>
        <strain evidence="3">Z-7014</strain>
    </source>
</reference>
<dbReference type="Gene3D" id="3.40.50.10690">
    <property type="entry name" value="putative lor/sdh protein like domains"/>
    <property type="match status" value="1"/>
</dbReference>
<dbReference type="Proteomes" id="UP000621436">
    <property type="component" value="Unassembled WGS sequence"/>
</dbReference>
<dbReference type="InterPro" id="IPR048964">
    <property type="entry name" value="ArgZ/ArgE-like_C_1st"/>
</dbReference>
<dbReference type="Pfam" id="PF21571">
    <property type="entry name" value="ArgZ-like_C_1st"/>
    <property type="match status" value="1"/>
</dbReference>
<evidence type="ECO:0000259" key="1">
    <source>
        <dbReference type="Pfam" id="PF21570"/>
    </source>
</evidence>
<dbReference type="InterPro" id="IPR048963">
    <property type="entry name" value="ArgZ/ArgE-like_C_2nd"/>
</dbReference>
<gene>
    <name evidence="3" type="ORF">I0Q91_04915</name>
</gene>
<accession>A0A931AQW0</accession>
<protein>
    <submittedName>
        <fullName evidence="3">TIGR00300 family protein</fullName>
    </submittedName>
</protein>
<organism evidence="3 4">
    <name type="scientific">Halonatronomonas betaini</name>
    <dbReference type="NCBI Taxonomy" id="2778430"/>
    <lineage>
        <taxon>Bacteria</taxon>
        <taxon>Bacillati</taxon>
        <taxon>Bacillota</taxon>
        <taxon>Clostridia</taxon>
        <taxon>Halanaerobiales</taxon>
        <taxon>Halarsenatibacteraceae</taxon>
        <taxon>Halonatronomonas</taxon>
    </lineage>
</organism>
<comment type="caution">
    <text evidence="3">The sequence shown here is derived from an EMBL/GenBank/DDBJ whole genome shotgun (WGS) entry which is preliminary data.</text>
</comment>
<proteinExistence type="predicted"/>
<dbReference type="EMBL" id="JADPIE010000002">
    <property type="protein sequence ID" value="MBF8436414.1"/>
    <property type="molecule type" value="Genomic_DNA"/>
</dbReference>
<name>A0A931AQW0_9FIRM</name>
<dbReference type="Pfam" id="PF21570">
    <property type="entry name" value="ArgZ-like_C_2nd"/>
    <property type="match status" value="1"/>
</dbReference>
<dbReference type="AlphaFoldDB" id="A0A931AQW0"/>
<evidence type="ECO:0000313" key="3">
    <source>
        <dbReference type="EMBL" id="MBF8436414.1"/>
    </source>
</evidence>
<sequence>MLLREESIEKEVELKEAPADGVFPEGFYVTTNLPTYVYYNNSWLKVDWSEMDCGIAIENGQAISKSINDVDAGDLIVVGEYGIETVSKEVKEEQEGFGFMTSATSSERPKNKLIKELAAEMEKIRNEGGKILVVAGPAIIHTDAAGELADLIKKGYINVLFAGNALATHDIEAAIYNTSLDCPLSEEGIKGTGHGFHLQAINKIRLAGSIKDAVEEGILNSGIMYEIIKNDVDYVLAGSIRDDGPLPDVVTDAIEAQNLMREKLEGVELVLMLATMLHSIATGNLMSAEIKSVCVDINPATITKLADRGTAQSVGMVTDVELFLKTLNTFL</sequence>
<dbReference type="InterPro" id="IPR005239">
    <property type="entry name" value="ArgZ/ArgE-like"/>
</dbReference>
<feature type="domain" description="Arginine dihydrolase ArgZ/ArgE-like C-terminal second subdomain" evidence="1">
    <location>
        <begin position="115"/>
        <end position="327"/>
    </location>
</feature>
<dbReference type="RefSeq" id="WP_270453287.1">
    <property type="nucleotide sequence ID" value="NZ_JADPIE010000002.1"/>
</dbReference>
<feature type="domain" description="Arginine dihydrolase ArgZ/ArgE-like C-terminal first subdomain" evidence="2">
    <location>
        <begin position="34"/>
        <end position="114"/>
    </location>
</feature>